<keyword evidence="4" id="KW-1185">Reference proteome</keyword>
<feature type="compositionally biased region" description="Polar residues" evidence="1">
    <location>
        <begin position="420"/>
        <end position="431"/>
    </location>
</feature>
<evidence type="ECO:0000313" key="3">
    <source>
        <dbReference type="EMBL" id="KAF2664875.1"/>
    </source>
</evidence>
<name>A0A6A6TXR9_9PEZI</name>
<dbReference type="PANTHER" id="PTHR38113">
    <property type="match status" value="1"/>
</dbReference>
<protein>
    <recommendedName>
        <fullName evidence="2">DUF2293 domain-containing protein</fullName>
    </recommendedName>
</protein>
<evidence type="ECO:0000256" key="1">
    <source>
        <dbReference type="SAM" id="MobiDB-lite"/>
    </source>
</evidence>
<dbReference type="AlphaFoldDB" id="A0A6A6TXR9"/>
<dbReference type="Pfam" id="PF10056">
    <property type="entry name" value="DUF2293"/>
    <property type="match status" value="1"/>
</dbReference>
<sequence>MTAIVAPQAARWGGAVKRTHHDAFSGYSSTSELDTPQRRARTVKPGVGRHKTVIQTVAVKKKRETYIDSYDENAPVGYSYLPIGFRKIKEFAKELCIKQEKKYYVVHIYPQKKPPAPGHSIPQNMFRHGWHFPNEVLLAAFKAFSLKSNVEIDSLRNPLCRADPQPEQETVENLTDMIKDLFPNIPENTIAPIVGHAFEKGIAPGKKRGRVGQAADLSYVRRIQLAVIAHIRHVHTDYDERLKNKQAWSEARHSIAGKCLKILLKWRGEDEEYDLEEKETEVIILDDEGDEPDDFDDLATAGYDNAFSDIEILGSRNLYTGAKTYSRPLPAVFFRPAFGNLLGSPAAIPSPVISEYTRRVTLLTESTEIPRIVWDHTGHSWEFDRATGTISPIEVKQVTTVGKMSPPARRFPQSPRKPSPTFQHPNTSNEFSGFHGSFQRGPMPT</sequence>
<proteinExistence type="predicted"/>
<dbReference type="EMBL" id="MU004241">
    <property type="protein sequence ID" value="KAF2664875.1"/>
    <property type="molecule type" value="Genomic_DNA"/>
</dbReference>
<dbReference type="InterPro" id="IPR018744">
    <property type="entry name" value="DUF2293"/>
</dbReference>
<organism evidence="3 4">
    <name type="scientific">Microthyrium microscopicum</name>
    <dbReference type="NCBI Taxonomy" id="703497"/>
    <lineage>
        <taxon>Eukaryota</taxon>
        <taxon>Fungi</taxon>
        <taxon>Dikarya</taxon>
        <taxon>Ascomycota</taxon>
        <taxon>Pezizomycotina</taxon>
        <taxon>Dothideomycetes</taxon>
        <taxon>Dothideomycetes incertae sedis</taxon>
        <taxon>Microthyriales</taxon>
        <taxon>Microthyriaceae</taxon>
        <taxon>Microthyrium</taxon>
    </lineage>
</organism>
<reference evidence="3" key="1">
    <citation type="journal article" date="2020" name="Stud. Mycol.">
        <title>101 Dothideomycetes genomes: a test case for predicting lifestyles and emergence of pathogens.</title>
        <authorList>
            <person name="Haridas S."/>
            <person name="Albert R."/>
            <person name="Binder M."/>
            <person name="Bloem J."/>
            <person name="Labutti K."/>
            <person name="Salamov A."/>
            <person name="Andreopoulos B."/>
            <person name="Baker S."/>
            <person name="Barry K."/>
            <person name="Bills G."/>
            <person name="Bluhm B."/>
            <person name="Cannon C."/>
            <person name="Castanera R."/>
            <person name="Culley D."/>
            <person name="Daum C."/>
            <person name="Ezra D."/>
            <person name="Gonzalez J."/>
            <person name="Henrissat B."/>
            <person name="Kuo A."/>
            <person name="Liang C."/>
            <person name="Lipzen A."/>
            <person name="Lutzoni F."/>
            <person name="Magnuson J."/>
            <person name="Mondo S."/>
            <person name="Nolan M."/>
            <person name="Ohm R."/>
            <person name="Pangilinan J."/>
            <person name="Park H.-J."/>
            <person name="Ramirez L."/>
            <person name="Alfaro M."/>
            <person name="Sun H."/>
            <person name="Tritt A."/>
            <person name="Yoshinaga Y."/>
            <person name="Zwiers L.-H."/>
            <person name="Turgeon B."/>
            <person name="Goodwin S."/>
            <person name="Spatafora J."/>
            <person name="Crous P."/>
            <person name="Grigoriev I."/>
        </authorList>
    </citation>
    <scope>NUCLEOTIDE SEQUENCE</scope>
    <source>
        <strain evidence="3">CBS 115976</strain>
    </source>
</reference>
<dbReference type="OrthoDB" id="5288828at2759"/>
<evidence type="ECO:0000259" key="2">
    <source>
        <dbReference type="Pfam" id="PF10056"/>
    </source>
</evidence>
<evidence type="ECO:0000313" key="4">
    <source>
        <dbReference type="Proteomes" id="UP000799302"/>
    </source>
</evidence>
<dbReference type="PANTHER" id="PTHR38113:SF1">
    <property type="entry name" value="DUF2293 DOMAIN-CONTAINING PROTEIN"/>
    <property type="match status" value="1"/>
</dbReference>
<accession>A0A6A6TXR9</accession>
<gene>
    <name evidence="3" type="ORF">BT63DRAFT_428832</name>
</gene>
<dbReference type="Proteomes" id="UP000799302">
    <property type="component" value="Unassembled WGS sequence"/>
</dbReference>
<feature type="region of interest" description="Disordered" evidence="1">
    <location>
        <begin position="402"/>
        <end position="445"/>
    </location>
</feature>
<feature type="domain" description="DUF2293" evidence="2">
    <location>
        <begin position="178"/>
        <end position="267"/>
    </location>
</feature>